<name>A0A1C4XR71_9ACTN</name>
<proteinExistence type="predicted"/>
<protein>
    <submittedName>
        <fullName evidence="2">Triacylglycerol esterase/lipase EstA, alpha/beta hydrolase fold</fullName>
    </submittedName>
</protein>
<keyword evidence="2" id="KW-0378">Hydrolase</keyword>
<dbReference type="RefSeq" id="WP_091045446.1">
    <property type="nucleotide sequence ID" value="NZ_FMCV01000008.1"/>
</dbReference>
<dbReference type="EMBL" id="FMCV01000008">
    <property type="protein sequence ID" value="SCF11010.1"/>
    <property type="molecule type" value="Genomic_DNA"/>
</dbReference>
<organism evidence="2 3">
    <name type="scientific">Micromonospora marina</name>
    <dbReference type="NCBI Taxonomy" id="307120"/>
    <lineage>
        <taxon>Bacteria</taxon>
        <taxon>Bacillati</taxon>
        <taxon>Actinomycetota</taxon>
        <taxon>Actinomycetes</taxon>
        <taxon>Micromonosporales</taxon>
        <taxon>Micromonosporaceae</taxon>
        <taxon>Micromonospora</taxon>
    </lineage>
</organism>
<accession>A0A1C4XR71</accession>
<dbReference type="Gene3D" id="3.40.50.1820">
    <property type="entry name" value="alpha/beta hydrolase"/>
    <property type="match status" value="1"/>
</dbReference>
<dbReference type="GO" id="GO:0016787">
    <property type="term" value="F:hydrolase activity"/>
    <property type="evidence" value="ECO:0007669"/>
    <property type="project" value="UniProtKB-KW"/>
</dbReference>
<reference evidence="3" key="1">
    <citation type="submission" date="2016-06" db="EMBL/GenBank/DDBJ databases">
        <authorList>
            <person name="Varghese N."/>
        </authorList>
    </citation>
    <scope>NUCLEOTIDE SEQUENCE [LARGE SCALE GENOMIC DNA]</scope>
    <source>
        <strain evidence="3">DSM 45555</strain>
    </source>
</reference>
<dbReference type="Proteomes" id="UP000198551">
    <property type="component" value="Unassembled WGS sequence"/>
</dbReference>
<dbReference type="AlphaFoldDB" id="A0A1C4XR71"/>
<dbReference type="Pfam" id="PF01674">
    <property type="entry name" value="Lipase_2"/>
    <property type="match status" value="1"/>
</dbReference>
<feature type="signal peptide" evidence="1">
    <location>
        <begin position="1"/>
        <end position="25"/>
    </location>
</feature>
<dbReference type="InterPro" id="IPR002918">
    <property type="entry name" value="Lipase_EstA/Esterase_EstB"/>
</dbReference>
<gene>
    <name evidence="2" type="ORF">GA0070215_108114</name>
</gene>
<evidence type="ECO:0000256" key="1">
    <source>
        <dbReference type="SAM" id="SignalP"/>
    </source>
</evidence>
<dbReference type="InterPro" id="IPR029058">
    <property type="entry name" value="AB_hydrolase_fold"/>
</dbReference>
<evidence type="ECO:0000313" key="3">
    <source>
        <dbReference type="Proteomes" id="UP000198551"/>
    </source>
</evidence>
<keyword evidence="3" id="KW-1185">Reference proteome</keyword>
<sequence length="280" mass="28658">MLLRTILAVTTTAATVLLVPAAAQAADARPPAPPNRAAAAEAPAPSTTATAVTAAQRAAAAAADPVVVVGGLSGIAIAYGPIAARLRADGYRVSIFQLPNLGLGDIRESARALSSYVDRVRATTGAARVDLVGHSEGGLVSRWYVKYLGGAATVDQYVSLGSPQYGTYVANLLAVLGLGSCAGVIACQQMTIGSSFLADLNAGDDTPGPVRWATVRTWQDELVRPVDNAVLADGATNILVQAWCPLRVVGHLGLVLDGTTYTAVRQVLAGATVRPNCFAV</sequence>
<dbReference type="PANTHER" id="PTHR37946:SF1">
    <property type="entry name" value="SLL1969 PROTEIN"/>
    <property type="match status" value="1"/>
</dbReference>
<evidence type="ECO:0000313" key="2">
    <source>
        <dbReference type="EMBL" id="SCF11010.1"/>
    </source>
</evidence>
<feature type="chain" id="PRO_5008708354" evidence="1">
    <location>
        <begin position="26"/>
        <end position="280"/>
    </location>
</feature>
<dbReference type="GO" id="GO:0016042">
    <property type="term" value="P:lipid catabolic process"/>
    <property type="evidence" value="ECO:0007669"/>
    <property type="project" value="InterPro"/>
</dbReference>
<dbReference type="SUPFAM" id="SSF53474">
    <property type="entry name" value="alpha/beta-Hydrolases"/>
    <property type="match status" value="1"/>
</dbReference>
<keyword evidence="1" id="KW-0732">Signal</keyword>
<dbReference type="PANTHER" id="PTHR37946">
    <property type="entry name" value="SLL1969 PROTEIN"/>
    <property type="match status" value="1"/>
</dbReference>